<dbReference type="AlphaFoldDB" id="A0AAN9LJN9"/>
<organism evidence="1 2">
    <name type="scientific">Canavalia gladiata</name>
    <name type="common">Sword bean</name>
    <name type="synonym">Dolichos gladiatus</name>
    <dbReference type="NCBI Taxonomy" id="3824"/>
    <lineage>
        <taxon>Eukaryota</taxon>
        <taxon>Viridiplantae</taxon>
        <taxon>Streptophyta</taxon>
        <taxon>Embryophyta</taxon>
        <taxon>Tracheophyta</taxon>
        <taxon>Spermatophyta</taxon>
        <taxon>Magnoliopsida</taxon>
        <taxon>eudicotyledons</taxon>
        <taxon>Gunneridae</taxon>
        <taxon>Pentapetalae</taxon>
        <taxon>rosids</taxon>
        <taxon>fabids</taxon>
        <taxon>Fabales</taxon>
        <taxon>Fabaceae</taxon>
        <taxon>Papilionoideae</taxon>
        <taxon>50 kb inversion clade</taxon>
        <taxon>NPAAA clade</taxon>
        <taxon>indigoferoid/millettioid clade</taxon>
        <taxon>Phaseoleae</taxon>
        <taxon>Canavalia</taxon>
    </lineage>
</organism>
<proteinExistence type="predicted"/>
<keyword evidence="2" id="KW-1185">Reference proteome</keyword>
<dbReference type="Proteomes" id="UP001367508">
    <property type="component" value="Unassembled WGS sequence"/>
</dbReference>
<accession>A0AAN9LJN9</accession>
<dbReference type="EMBL" id="JAYMYQ010000004">
    <property type="protein sequence ID" value="KAK7337214.1"/>
    <property type="molecule type" value="Genomic_DNA"/>
</dbReference>
<sequence length="135" mass="15990">MLVRQVLFEDNNPESEKPKFWTCWIKDRKVQAVPKVASLLTPEENLDQHAEMVFPLLVEYDNILFSPLPVKYEDCLFGKDTNALSMPCSIIFRAGFTWFMPQNLFFKFYVAARDNMPYSLSTNIFLDHFHYTHHY</sequence>
<protein>
    <submittedName>
        <fullName evidence="1">Uncharacterized protein</fullName>
    </submittedName>
</protein>
<reference evidence="1 2" key="1">
    <citation type="submission" date="2024-01" db="EMBL/GenBank/DDBJ databases">
        <title>The genomes of 5 underutilized Papilionoideae crops provide insights into root nodulation and disease resistanc.</title>
        <authorList>
            <person name="Jiang F."/>
        </authorList>
    </citation>
    <scope>NUCLEOTIDE SEQUENCE [LARGE SCALE GENOMIC DNA]</scope>
    <source>
        <strain evidence="1">LVBAO_FW01</strain>
        <tissue evidence="1">Leaves</tissue>
    </source>
</reference>
<gene>
    <name evidence="1" type="ORF">VNO77_17777</name>
</gene>
<name>A0AAN9LJN9_CANGL</name>
<evidence type="ECO:0000313" key="2">
    <source>
        <dbReference type="Proteomes" id="UP001367508"/>
    </source>
</evidence>
<evidence type="ECO:0000313" key="1">
    <source>
        <dbReference type="EMBL" id="KAK7337214.1"/>
    </source>
</evidence>
<comment type="caution">
    <text evidence="1">The sequence shown here is derived from an EMBL/GenBank/DDBJ whole genome shotgun (WGS) entry which is preliminary data.</text>
</comment>